<dbReference type="Gene3D" id="1.20.930.20">
    <property type="entry name" value="Adaptor protein Cbl, N-terminal domain"/>
    <property type="match status" value="1"/>
</dbReference>
<keyword evidence="2" id="KW-1185">Reference proteome</keyword>
<dbReference type="InterPro" id="IPR059179">
    <property type="entry name" value="MLKL-like_MCAfunc"/>
</dbReference>
<dbReference type="Proteomes" id="UP000789901">
    <property type="component" value="Unassembled WGS sequence"/>
</dbReference>
<dbReference type="EMBL" id="CAJVQB010007112">
    <property type="protein sequence ID" value="CAG8697318.1"/>
    <property type="molecule type" value="Genomic_DNA"/>
</dbReference>
<proteinExistence type="predicted"/>
<dbReference type="InterPro" id="IPR036537">
    <property type="entry name" value="Adaptor_Cbl_N_dom_sf"/>
</dbReference>
<name>A0ABN7UZV6_GIGMA</name>
<protein>
    <submittedName>
        <fullName evidence="1">45053_t:CDS:1</fullName>
    </submittedName>
</protein>
<evidence type="ECO:0000313" key="1">
    <source>
        <dbReference type="EMBL" id="CAG8697318.1"/>
    </source>
</evidence>
<accession>A0ABN7UZV6</accession>
<feature type="non-terminal residue" evidence="1">
    <location>
        <position position="1"/>
    </location>
</feature>
<dbReference type="CDD" id="cd21037">
    <property type="entry name" value="MLKL_NTD"/>
    <property type="match status" value="1"/>
</dbReference>
<sequence>IVISDVLQAHRDAEFNDTFRLLIAKRTKSVTDCLWKSRWLWKYEDPRRDFPEINDRLYKLNDTLNDTLNHIDYQTLQIAKLSEHLNDHCKDIPDELLERIFEKTNKYMEVVKAVVNETCKIYDNAKCNKKKVQNTLINIKEFMVKISNVKFVYTNIIAEQLNKIIEDYDACMCDIDIMIQNLSNSRPKMDNLNIRTVNNYIKTSETFLESEYTAPKVNFETFDNDTNSSEQCFGTESTAQKVNSDLSFSIEINEIIAIINEIKAIADKIYQICKDSKRNKKICSIMMKQAIIVKSNIEEIINKEENKKKFCKNEHYLALKNLQIILTNILEFIIKLINGKSVQLFLNASYIKARYVKLTEEYYTCMNVIFEKFKEIISGILEGIKNVNLVVEGKLDYGPLKIIKTLFEKLWDCLSCSLGYLLNNLIESLPIFNIINGIVMNIYNDLSRMCNVSKFNKETMMMMVKRIEAASSAMKRIQEEKLLHIMEEMKKIIHNGSKLEGNKNFLCALKVKTQLNQLIKVYDIMRKIKKVNETQHKVYDEIIDNVYKTTDGMNEVAQEMEILNSEFTKLINSYHRHC</sequence>
<comment type="caution">
    <text evidence="1">The sequence shown here is derived from an EMBL/GenBank/DDBJ whole genome shotgun (WGS) entry which is preliminary data.</text>
</comment>
<organism evidence="1 2">
    <name type="scientific">Gigaspora margarita</name>
    <dbReference type="NCBI Taxonomy" id="4874"/>
    <lineage>
        <taxon>Eukaryota</taxon>
        <taxon>Fungi</taxon>
        <taxon>Fungi incertae sedis</taxon>
        <taxon>Mucoromycota</taxon>
        <taxon>Glomeromycotina</taxon>
        <taxon>Glomeromycetes</taxon>
        <taxon>Diversisporales</taxon>
        <taxon>Gigasporaceae</taxon>
        <taxon>Gigaspora</taxon>
    </lineage>
</organism>
<evidence type="ECO:0000313" key="2">
    <source>
        <dbReference type="Proteomes" id="UP000789901"/>
    </source>
</evidence>
<reference evidence="1 2" key="1">
    <citation type="submission" date="2021-06" db="EMBL/GenBank/DDBJ databases">
        <authorList>
            <person name="Kallberg Y."/>
            <person name="Tangrot J."/>
            <person name="Rosling A."/>
        </authorList>
    </citation>
    <scope>NUCLEOTIDE SEQUENCE [LARGE SCALE GENOMIC DNA]</scope>
    <source>
        <strain evidence="1 2">120-4 pot B 10/14</strain>
    </source>
</reference>
<gene>
    <name evidence="1" type="ORF">GMARGA_LOCUS11897</name>
</gene>